<dbReference type="RefSeq" id="WP_193669466.1">
    <property type="nucleotide sequence ID" value="NZ_JACDTV010000009.1"/>
</dbReference>
<dbReference type="EMBL" id="JAFBBZ010000001">
    <property type="protein sequence ID" value="MBM7508348.1"/>
    <property type="molecule type" value="Genomic_DNA"/>
</dbReference>
<comment type="caution">
    <text evidence="4">The sequence shown here is derived from an EMBL/GenBank/DDBJ whole genome shotgun (WGS) entry which is preliminary data.</text>
</comment>
<comment type="similarity">
    <text evidence="1 2">Belongs to the pirin family.</text>
</comment>
<sequence>MTVEIRRGNTRFLTRVPGRLTRHAFSFGEHYDPERLSFGPMVCHDDHVVRGGQGFEEHAHSDLEIVTWVVSGAVRHVDDAGREEVVPAGSLAVLSAGSGVRHSETAVEGAGPTRWVQTWLRPDATGTDPSYAVAAVDPGARGLVPAPLGVGVDGASLAVAQLRGGDTLELPVAPRVHVYVVRGALLRFSLAEPLAVGDSICATDEPAHPVVAAVDTQLLVWTFTS</sequence>
<protein>
    <submittedName>
        <fullName evidence="4">Redox-sensitive bicupin YhaK (Pirin superfamily)</fullName>
    </submittedName>
</protein>
<dbReference type="SUPFAM" id="SSF51182">
    <property type="entry name" value="RmlC-like cupins"/>
    <property type="match status" value="1"/>
</dbReference>
<evidence type="ECO:0000313" key="4">
    <source>
        <dbReference type="EMBL" id="MBM7508348.1"/>
    </source>
</evidence>
<dbReference type="Pfam" id="PF02678">
    <property type="entry name" value="Pirin"/>
    <property type="match status" value="1"/>
</dbReference>
<organism evidence="4 5">
    <name type="scientific">Nocardioides salarius</name>
    <dbReference type="NCBI Taxonomy" id="374513"/>
    <lineage>
        <taxon>Bacteria</taxon>
        <taxon>Bacillati</taxon>
        <taxon>Actinomycetota</taxon>
        <taxon>Actinomycetes</taxon>
        <taxon>Propionibacteriales</taxon>
        <taxon>Nocardioidaceae</taxon>
        <taxon>Nocardioides</taxon>
    </lineage>
</organism>
<evidence type="ECO:0000256" key="1">
    <source>
        <dbReference type="ARBA" id="ARBA00008416"/>
    </source>
</evidence>
<keyword evidence="5" id="KW-1185">Reference proteome</keyword>
<evidence type="ECO:0000256" key="2">
    <source>
        <dbReference type="RuleBase" id="RU003457"/>
    </source>
</evidence>
<dbReference type="PANTHER" id="PTHR43212">
    <property type="entry name" value="QUERCETIN 2,3-DIOXYGENASE"/>
    <property type="match status" value="1"/>
</dbReference>
<feature type="domain" description="Pirin N-terminal" evidence="3">
    <location>
        <begin position="18"/>
        <end position="120"/>
    </location>
</feature>
<dbReference type="InterPro" id="IPR014710">
    <property type="entry name" value="RmlC-like_jellyroll"/>
</dbReference>
<reference evidence="4 5" key="1">
    <citation type="submission" date="2021-01" db="EMBL/GenBank/DDBJ databases">
        <title>Sequencing the genomes of 1000 actinobacteria strains.</title>
        <authorList>
            <person name="Klenk H.-P."/>
        </authorList>
    </citation>
    <scope>NUCLEOTIDE SEQUENCE [LARGE SCALE GENOMIC DNA]</scope>
    <source>
        <strain evidence="4 5">DSM 18239</strain>
    </source>
</reference>
<dbReference type="InterPro" id="IPR012093">
    <property type="entry name" value="Pirin"/>
</dbReference>
<dbReference type="InterPro" id="IPR011051">
    <property type="entry name" value="RmlC_Cupin_sf"/>
</dbReference>
<dbReference type="Gene3D" id="2.60.120.10">
    <property type="entry name" value="Jelly Rolls"/>
    <property type="match status" value="1"/>
</dbReference>
<gene>
    <name evidence="4" type="ORF">JOE61_002162</name>
</gene>
<dbReference type="Proteomes" id="UP000732378">
    <property type="component" value="Unassembled WGS sequence"/>
</dbReference>
<proteinExistence type="inferred from homology"/>
<evidence type="ECO:0000313" key="5">
    <source>
        <dbReference type="Proteomes" id="UP000732378"/>
    </source>
</evidence>
<accession>A0ABS2MAX0</accession>
<name>A0ABS2MAX0_9ACTN</name>
<dbReference type="InterPro" id="IPR003829">
    <property type="entry name" value="Pirin_N_dom"/>
</dbReference>
<evidence type="ECO:0000259" key="3">
    <source>
        <dbReference type="Pfam" id="PF02678"/>
    </source>
</evidence>
<dbReference type="PANTHER" id="PTHR43212:SF3">
    <property type="entry name" value="QUERCETIN 2,3-DIOXYGENASE"/>
    <property type="match status" value="1"/>
</dbReference>